<reference evidence="14" key="1">
    <citation type="submission" date="2020-01" db="EMBL/GenBank/DDBJ databases">
        <title>Sphingomonas sp. strain CSW-10.</title>
        <authorList>
            <person name="Chen W.-M."/>
        </authorList>
    </citation>
    <scope>NUCLEOTIDE SEQUENCE [LARGE SCALE GENOMIC DNA]</scope>
    <source>
        <strain evidence="14">FSY-8</strain>
    </source>
</reference>
<feature type="chain" id="PRO_5046245893" evidence="10">
    <location>
        <begin position="32"/>
        <end position="711"/>
    </location>
</feature>
<evidence type="ECO:0000313" key="13">
    <source>
        <dbReference type="EMBL" id="NBC37097.1"/>
    </source>
</evidence>
<evidence type="ECO:0000256" key="7">
    <source>
        <dbReference type="ARBA" id="ARBA00023237"/>
    </source>
</evidence>
<dbReference type="Proteomes" id="UP000753724">
    <property type="component" value="Unassembled WGS sequence"/>
</dbReference>
<evidence type="ECO:0000256" key="1">
    <source>
        <dbReference type="ARBA" id="ARBA00004571"/>
    </source>
</evidence>
<evidence type="ECO:0000313" key="14">
    <source>
        <dbReference type="Proteomes" id="UP000753724"/>
    </source>
</evidence>
<keyword evidence="7 8" id="KW-0998">Cell outer membrane</keyword>
<keyword evidence="13" id="KW-0675">Receptor</keyword>
<proteinExistence type="inferred from homology"/>
<dbReference type="EMBL" id="JAAAPO010000004">
    <property type="protein sequence ID" value="NBC37097.1"/>
    <property type="molecule type" value="Genomic_DNA"/>
</dbReference>
<evidence type="ECO:0000256" key="3">
    <source>
        <dbReference type="ARBA" id="ARBA00022452"/>
    </source>
</evidence>
<dbReference type="InterPro" id="IPR036942">
    <property type="entry name" value="Beta-barrel_TonB_sf"/>
</dbReference>
<evidence type="ECO:0000256" key="5">
    <source>
        <dbReference type="ARBA" id="ARBA00023077"/>
    </source>
</evidence>
<dbReference type="InterPro" id="IPR037066">
    <property type="entry name" value="Plug_dom_sf"/>
</dbReference>
<dbReference type="PANTHER" id="PTHR30069:SF40">
    <property type="entry name" value="TONB-DEPENDENT RECEPTOR NMB0964-RELATED"/>
    <property type="match status" value="1"/>
</dbReference>
<dbReference type="Pfam" id="PF00593">
    <property type="entry name" value="TonB_dep_Rec_b-barrel"/>
    <property type="match status" value="1"/>
</dbReference>
<keyword evidence="10" id="KW-0732">Signal</keyword>
<keyword evidence="5 9" id="KW-0798">TonB box</keyword>
<dbReference type="Pfam" id="PF07715">
    <property type="entry name" value="Plug"/>
    <property type="match status" value="1"/>
</dbReference>
<gene>
    <name evidence="13" type="ORF">GTZ99_11065</name>
</gene>
<evidence type="ECO:0000256" key="10">
    <source>
        <dbReference type="SAM" id="SignalP"/>
    </source>
</evidence>
<keyword evidence="6 8" id="KW-0472">Membrane</keyword>
<feature type="signal peptide" evidence="10">
    <location>
        <begin position="1"/>
        <end position="31"/>
    </location>
</feature>
<dbReference type="SUPFAM" id="SSF56935">
    <property type="entry name" value="Porins"/>
    <property type="match status" value="1"/>
</dbReference>
<organism evidence="13 14">
    <name type="scientific">Novosphingobium ovatum</name>
    <dbReference type="NCBI Taxonomy" id="1908523"/>
    <lineage>
        <taxon>Bacteria</taxon>
        <taxon>Pseudomonadati</taxon>
        <taxon>Pseudomonadota</taxon>
        <taxon>Alphaproteobacteria</taxon>
        <taxon>Sphingomonadales</taxon>
        <taxon>Sphingomonadaceae</taxon>
        <taxon>Novosphingobium</taxon>
    </lineage>
</organism>
<protein>
    <submittedName>
        <fullName evidence="13">TonB-dependent receptor</fullName>
    </submittedName>
</protein>
<dbReference type="CDD" id="cd01347">
    <property type="entry name" value="ligand_gated_channel"/>
    <property type="match status" value="1"/>
</dbReference>
<comment type="subcellular location">
    <subcellularLocation>
        <location evidence="1 8">Cell outer membrane</location>
        <topology evidence="1 8">Multi-pass membrane protein</topology>
    </subcellularLocation>
</comment>
<dbReference type="InterPro" id="IPR039426">
    <property type="entry name" value="TonB-dep_rcpt-like"/>
</dbReference>
<dbReference type="InterPro" id="IPR012910">
    <property type="entry name" value="Plug_dom"/>
</dbReference>
<feature type="domain" description="TonB-dependent receptor plug" evidence="12">
    <location>
        <begin position="62"/>
        <end position="166"/>
    </location>
</feature>
<accession>A0ABW9XF93</accession>
<dbReference type="PROSITE" id="PS52016">
    <property type="entry name" value="TONB_DEPENDENT_REC_3"/>
    <property type="match status" value="1"/>
</dbReference>
<keyword evidence="14" id="KW-1185">Reference proteome</keyword>
<evidence type="ECO:0000259" key="12">
    <source>
        <dbReference type="Pfam" id="PF07715"/>
    </source>
</evidence>
<comment type="similarity">
    <text evidence="8 9">Belongs to the TonB-dependent receptor family.</text>
</comment>
<keyword evidence="3 8" id="KW-1134">Transmembrane beta strand</keyword>
<keyword evidence="2 8" id="KW-0813">Transport</keyword>
<evidence type="ECO:0000256" key="2">
    <source>
        <dbReference type="ARBA" id="ARBA00022448"/>
    </source>
</evidence>
<dbReference type="PANTHER" id="PTHR30069">
    <property type="entry name" value="TONB-DEPENDENT OUTER MEMBRANE RECEPTOR"/>
    <property type="match status" value="1"/>
</dbReference>
<evidence type="ECO:0000256" key="6">
    <source>
        <dbReference type="ARBA" id="ARBA00023136"/>
    </source>
</evidence>
<evidence type="ECO:0000259" key="11">
    <source>
        <dbReference type="Pfam" id="PF00593"/>
    </source>
</evidence>
<keyword evidence="4 8" id="KW-0812">Transmembrane</keyword>
<evidence type="ECO:0000256" key="9">
    <source>
        <dbReference type="RuleBase" id="RU003357"/>
    </source>
</evidence>
<evidence type="ECO:0000256" key="8">
    <source>
        <dbReference type="PROSITE-ProRule" id="PRU01360"/>
    </source>
</evidence>
<evidence type="ECO:0000256" key="4">
    <source>
        <dbReference type="ARBA" id="ARBA00022692"/>
    </source>
</evidence>
<comment type="caution">
    <text evidence="13">The sequence shown here is derived from an EMBL/GenBank/DDBJ whole genome shotgun (WGS) entry which is preliminary data.</text>
</comment>
<dbReference type="Gene3D" id="2.170.130.10">
    <property type="entry name" value="TonB-dependent receptor, plug domain"/>
    <property type="match status" value="1"/>
</dbReference>
<name>A0ABW9XF93_9SPHN</name>
<dbReference type="Gene3D" id="2.40.170.20">
    <property type="entry name" value="TonB-dependent receptor, beta-barrel domain"/>
    <property type="match status" value="1"/>
</dbReference>
<sequence>MRSSVSLRPLRSRPLIPALFLAALAPVAAHADDAPAPAPVDAAHLAAPAEIVVTGALSRSRQDVLSGVAVLSGAHLDQVLRASVGETLAHVPGVSATSFGPTASRPVLRGMQGERVRLLVDGIGSIDVSNTSADHAPAVNPLLAERIEVLRGPQSLLYGSAAIGGVVNVIDRRIPTRVPDEAVHVDAIATYGTAARERSFAGSAEAPLGGGFVAHVDGSRQVSGDQAIPGHAMTPALRAQALATAAAGTGNPDIDYAANANVSGHLPNSAASSWAVGGGLAYVNDHGNIGIAYSHTDSLYGVPLRFATLPDQDQEAPRIAMVQDRVDLRAEVKPATGLFDKLALRVGNAAYHHFELDDTGAIGTRFFNHGTEARFEASQRQRGGWRGASGVQFVARDFDVQGDEAFLPKNTTRQLGLFSVQEVALGHLTLEAGARYEHSSLTALPTDVQPQFWAGTRRYDTLSFSGGAAYQLTPLWKLAVNVSRNERAPSAEELFANGPHAGTQSYELGDTGLKTERATSVEAILRGGNGDASFEASVYHSWFANFIYDTPTGDQQDGLPVYAYAQGAARYYGFELQGKATIARFGAWRLAADAMADAVWADITGVGPAPRIPPLRLLGGVELTSAAWDIRAEVERVTAQNRVAANETATPGYTMVNAQIGWRPWGQQRPVSITLGANNLLNVDARRHASLMKDYAPLAGRDFRLSVRVSL</sequence>
<dbReference type="InterPro" id="IPR000531">
    <property type="entry name" value="Beta-barrel_TonB"/>
</dbReference>
<feature type="domain" description="TonB-dependent receptor-like beta-barrel" evidence="11">
    <location>
        <begin position="269"/>
        <end position="680"/>
    </location>
</feature>